<dbReference type="NCBIfam" id="TIGR00756">
    <property type="entry name" value="PPR"/>
    <property type="match status" value="5"/>
</dbReference>
<accession>D8SDJ3</accession>
<dbReference type="Pfam" id="PF13041">
    <property type="entry name" value="PPR_2"/>
    <property type="match status" value="3"/>
</dbReference>
<evidence type="ECO:0000259" key="3">
    <source>
        <dbReference type="SMART" id="SM01238"/>
    </source>
</evidence>
<dbReference type="GO" id="GO:0003723">
    <property type="term" value="F:RNA binding"/>
    <property type="evidence" value="ECO:0000318"/>
    <property type="project" value="GO_Central"/>
</dbReference>
<dbReference type="EMBL" id="GL377613">
    <property type="protein sequence ID" value="EFJ17523.1"/>
    <property type="molecule type" value="Genomic_DNA"/>
</dbReference>
<keyword evidence="1" id="KW-0677">Repeat</keyword>
<sequence>MTHRNVKTWTILIAALGERGSIEEAMVAFRATQLDGIQPNSFTLVAIFQACATRLESREDDRVKALCNQAVESGLLASGSWNAIVATAVIGTYGKCGSVDKALEVFERTPRESRDVVAWNSIITVFVEQNKPELALKLFWEMQLEGEEPTRITLLKVLAAATASRDLGVGRLIHRKARLRSMDRDLVVGTALASMYSKLGRVEELLVERIEQGGRDLVCWNMIISALVQHSRSKEALAYFREMNIQGVKPDRVTLAPLISSATFPENESKMILCEISRSGLSSNAVISNAVLNFHSTRRAAGSKRQGEFSMDSKSETSCRYAAEGFAREAVILFHRMKQEGFQSSSVTSTVIFAAFSELHGLEEACRVVTVEENLEPASLWSLLISSCTQQGRSKRALEIFRAMQLQGMRVNRETLVPVIVSCGACSALREGRLIHQELQRSAPTILEEGTRLKNAMIDMYGRSGKLLDVAHHIFTEIKQPSVISWTAIVAAYAQNGRVEEATLLFHLMKLDGSLADTLTFTTILSMYSHAGLLEDGCHCFGSISRDHFLAPAPQHYNCMNDLLGRAGPPRILDNRGFTIMDFLKTIGLEAHHDKLKTRCASLRDVLVIKTEALKDLGLKVRDRKLVLRHAHNYRLGIWQPRKFKAVEEKKGGTKK</sequence>
<keyword evidence="5" id="KW-1185">Reference proteome</keyword>
<dbReference type="SMART" id="SM01238">
    <property type="entry name" value="IGR"/>
    <property type="match status" value="1"/>
</dbReference>
<dbReference type="PANTHER" id="PTHR47926">
    <property type="entry name" value="PENTATRICOPEPTIDE REPEAT-CONTAINING PROTEIN"/>
    <property type="match status" value="1"/>
</dbReference>
<dbReference type="eggNOG" id="KOG4197">
    <property type="taxonomic scope" value="Eukaryota"/>
</dbReference>
<evidence type="ECO:0000313" key="4">
    <source>
        <dbReference type="EMBL" id="EFJ17523.1"/>
    </source>
</evidence>
<feature type="domain" description="Small ribosomal subunit protein mS41 SAM" evidence="3">
    <location>
        <begin position="580"/>
        <end position="637"/>
    </location>
</feature>
<dbReference type="GO" id="GO:0009451">
    <property type="term" value="P:RNA modification"/>
    <property type="evidence" value="ECO:0000318"/>
    <property type="project" value="GO_Central"/>
</dbReference>
<organism evidence="5">
    <name type="scientific">Selaginella moellendorffii</name>
    <name type="common">Spikemoss</name>
    <dbReference type="NCBI Taxonomy" id="88036"/>
    <lineage>
        <taxon>Eukaryota</taxon>
        <taxon>Viridiplantae</taxon>
        <taxon>Streptophyta</taxon>
        <taxon>Embryophyta</taxon>
        <taxon>Tracheophyta</taxon>
        <taxon>Lycopodiopsida</taxon>
        <taxon>Selaginellales</taxon>
        <taxon>Selaginellaceae</taxon>
        <taxon>Selaginella</taxon>
    </lineage>
</organism>
<dbReference type="Gramene" id="EFJ17523">
    <property type="protein sequence ID" value="EFJ17523"/>
    <property type="gene ID" value="SELMODRAFT_420919"/>
</dbReference>
<name>D8SDJ3_SELML</name>
<dbReference type="Pfam" id="PF01535">
    <property type="entry name" value="PPR"/>
    <property type="match status" value="4"/>
</dbReference>
<dbReference type="AlphaFoldDB" id="D8SDJ3"/>
<dbReference type="KEGG" id="smo:SELMODRAFT_420919"/>
<dbReference type="PANTHER" id="PTHR47926:SF533">
    <property type="entry name" value="DYW DOMAIN-CONTAINING PROTEIN"/>
    <property type="match status" value="1"/>
</dbReference>
<proteinExistence type="predicted"/>
<dbReference type="InterPro" id="IPR002885">
    <property type="entry name" value="PPR_rpt"/>
</dbReference>
<dbReference type="InterPro" id="IPR011990">
    <property type="entry name" value="TPR-like_helical_dom_sf"/>
</dbReference>
<reference evidence="4 5" key="1">
    <citation type="journal article" date="2011" name="Science">
        <title>The Selaginella genome identifies genetic changes associated with the evolution of vascular plants.</title>
        <authorList>
            <person name="Banks J.A."/>
            <person name="Nishiyama T."/>
            <person name="Hasebe M."/>
            <person name="Bowman J.L."/>
            <person name="Gribskov M."/>
            <person name="dePamphilis C."/>
            <person name="Albert V.A."/>
            <person name="Aono N."/>
            <person name="Aoyama T."/>
            <person name="Ambrose B.A."/>
            <person name="Ashton N.W."/>
            <person name="Axtell M.J."/>
            <person name="Barker E."/>
            <person name="Barker M.S."/>
            <person name="Bennetzen J.L."/>
            <person name="Bonawitz N.D."/>
            <person name="Chapple C."/>
            <person name="Cheng C."/>
            <person name="Correa L.G."/>
            <person name="Dacre M."/>
            <person name="DeBarry J."/>
            <person name="Dreyer I."/>
            <person name="Elias M."/>
            <person name="Engstrom E.M."/>
            <person name="Estelle M."/>
            <person name="Feng L."/>
            <person name="Finet C."/>
            <person name="Floyd S.K."/>
            <person name="Frommer W.B."/>
            <person name="Fujita T."/>
            <person name="Gramzow L."/>
            <person name="Gutensohn M."/>
            <person name="Harholt J."/>
            <person name="Hattori M."/>
            <person name="Heyl A."/>
            <person name="Hirai T."/>
            <person name="Hiwatashi Y."/>
            <person name="Ishikawa M."/>
            <person name="Iwata M."/>
            <person name="Karol K.G."/>
            <person name="Koehler B."/>
            <person name="Kolukisaoglu U."/>
            <person name="Kubo M."/>
            <person name="Kurata T."/>
            <person name="Lalonde S."/>
            <person name="Li K."/>
            <person name="Li Y."/>
            <person name="Litt A."/>
            <person name="Lyons E."/>
            <person name="Manning G."/>
            <person name="Maruyama T."/>
            <person name="Michael T.P."/>
            <person name="Mikami K."/>
            <person name="Miyazaki S."/>
            <person name="Morinaga S."/>
            <person name="Murata T."/>
            <person name="Mueller-Roeber B."/>
            <person name="Nelson D.R."/>
            <person name="Obara M."/>
            <person name="Oguri Y."/>
            <person name="Olmstead R.G."/>
            <person name="Onodera N."/>
            <person name="Petersen B.L."/>
            <person name="Pils B."/>
            <person name="Prigge M."/>
            <person name="Rensing S.A."/>
            <person name="Riano-Pachon D.M."/>
            <person name="Roberts A.W."/>
            <person name="Sato Y."/>
            <person name="Scheller H.V."/>
            <person name="Schulz B."/>
            <person name="Schulz C."/>
            <person name="Shakirov E.V."/>
            <person name="Shibagaki N."/>
            <person name="Shinohara N."/>
            <person name="Shippen D.E."/>
            <person name="Soerensen I."/>
            <person name="Sotooka R."/>
            <person name="Sugimoto N."/>
            <person name="Sugita M."/>
            <person name="Sumikawa N."/>
            <person name="Tanurdzic M."/>
            <person name="Theissen G."/>
            <person name="Ulvskov P."/>
            <person name="Wakazuki S."/>
            <person name="Weng J.K."/>
            <person name="Willats W.W."/>
            <person name="Wipf D."/>
            <person name="Wolf P.G."/>
            <person name="Yang L."/>
            <person name="Zimmer A.D."/>
            <person name="Zhu Q."/>
            <person name="Mitros T."/>
            <person name="Hellsten U."/>
            <person name="Loque D."/>
            <person name="Otillar R."/>
            <person name="Salamov A."/>
            <person name="Schmutz J."/>
            <person name="Shapiro H."/>
            <person name="Lindquist E."/>
            <person name="Lucas S."/>
            <person name="Rokhsar D."/>
            <person name="Grigoriev I.V."/>
        </authorList>
    </citation>
    <scope>NUCLEOTIDE SEQUENCE [LARGE SCALE GENOMIC DNA]</scope>
</reference>
<feature type="repeat" description="PPR" evidence="2">
    <location>
        <begin position="377"/>
        <end position="411"/>
    </location>
</feature>
<dbReference type="InterPro" id="IPR046960">
    <property type="entry name" value="PPR_At4g14850-like_plant"/>
</dbReference>
<evidence type="ECO:0000313" key="5">
    <source>
        <dbReference type="Proteomes" id="UP000001514"/>
    </source>
</evidence>
<dbReference type="InParanoid" id="D8SDJ3"/>
<feature type="repeat" description="PPR" evidence="2">
    <location>
        <begin position="482"/>
        <end position="516"/>
    </location>
</feature>
<protein>
    <recommendedName>
        <fullName evidence="3">Small ribosomal subunit protein mS41 SAM domain-containing protein</fullName>
    </recommendedName>
</protein>
<dbReference type="STRING" id="88036.D8SDJ3"/>
<dbReference type="Proteomes" id="UP000001514">
    <property type="component" value="Unassembled WGS sequence"/>
</dbReference>
<dbReference type="HOGENOM" id="CLU_002706_15_6_1"/>
<dbReference type="PROSITE" id="PS51375">
    <property type="entry name" value="PPR"/>
    <property type="match status" value="5"/>
</dbReference>
<evidence type="ECO:0000256" key="2">
    <source>
        <dbReference type="PROSITE-ProRule" id="PRU00708"/>
    </source>
</evidence>
<feature type="repeat" description="PPR" evidence="2">
    <location>
        <begin position="5"/>
        <end position="39"/>
    </location>
</feature>
<dbReference type="Gene3D" id="1.25.40.10">
    <property type="entry name" value="Tetratricopeptide repeat domain"/>
    <property type="match status" value="5"/>
</dbReference>
<feature type="repeat" description="PPR" evidence="2">
    <location>
        <begin position="115"/>
        <end position="149"/>
    </location>
</feature>
<dbReference type="Pfam" id="PF09597">
    <property type="entry name" value="SAM_Ribosomal_mS41"/>
    <property type="match status" value="1"/>
</dbReference>
<gene>
    <name evidence="4" type="ORF">SELMODRAFT_420919</name>
</gene>
<feature type="repeat" description="PPR" evidence="2">
    <location>
        <begin position="216"/>
        <end position="250"/>
    </location>
</feature>
<dbReference type="InterPro" id="IPR019083">
    <property type="entry name" value="SAM_Ribosomal_mS41"/>
</dbReference>
<evidence type="ECO:0000256" key="1">
    <source>
        <dbReference type="ARBA" id="ARBA00022737"/>
    </source>
</evidence>